<dbReference type="EMBL" id="MVDE01000002">
    <property type="protein sequence ID" value="PKQ69002.1"/>
    <property type="molecule type" value="Genomic_DNA"/>
</dbReference>
<feature type="binding site" evidence="17">
    <location>
        <position position="223"/>
    </location>
    <ligand>
        <name>isopentenyl diphosphate</name>
        <dbReference type="ChEBI" id="CHEBI:128769"/>
    </ligand>
</feature>
<feature type="domain" description="Phosphofructokinase" evidence="19">
    <location>
        <begin position="295"/>
        <end position="571"/>
    </location>
</feature>
<dbReference type="GO" id="GO:0050992">
    <property type="term" value="P:dimethylallyl diphosphate biosynthetic process"/>
    <property type="evidence" value="ECO:0007669"/>
    <property type="project" value="UniProtKB-UniRule"/>
</dbReference>
<evidence type="ECO:0000256" key="18">
    <source>
        <dbReference type="HAMAP-Rule" id="MF_00339"/>
    </source>
</evidence>
<dbReference type="NCBIfam" id="TIGR02482">
    <property type="entry name" value="PFKA_ATP"/>
    <property type="match status" value="1"/>
</dbReference>
<feature type="binding site" evidence="17">
    <location>
        <position position="128"/>
    </location>
    <ligand>
        <name>dimethylallyl diphosphate</name>
        <dbReference type="ChEBI" id="CHEBI:57623"/>
    </ligand>
</feature>
<evidence type="ECO:0000256" key="9">
    <source>
        <dbReference type="ARBA" id="ARBA00022741"/>
    </source>
</evidence>
<dbReference type="GO" id="GO:0019288">
    <property type="term" value="P:isopentenyl diphosphate biosynthetic process, methylerythritol 4-phosphate pathway"/>
    <property type="evidence" value="ECO:0007669"/>
    <property type="project" value="UniProtKB-UniRule"/>
</dbReference>
<evidence type="ECO:0000256" key="4">
    <source>
        <dbReference type="ARBA" id="ARBA00022485"/>
    </source>
</evidence>
<dbReference type="GO" id="GO:0046872">
    <property type="term" value="F:metal ion binding"/>
    <property type="evidence" value="ECO:0007669"/>
    <property type="project" value="UniProtKB-KW"/>
</dbReference>
<dbReference type="GO" id="GO:0016208">
    <property type="term" value="F:AMP binding"/>
    <property type="evidence" value="ECO:0007669"/>
    <property type="project" value="TreeGrafter"/>
</dbReference>
<evidence type="ECO:0000256" key="10">
    <source>
        <dbReference type="ARBA" id="ARBA00022777"/>
    </source>
</evidence>
<feature type="binding site" evidence="17">
    <location>
        <position position="74"/>
    </location>
    <ligand>
        <name>(2E)-4-hydroxy-3-methylbut-2-enyl diphosphate</name>
        <dbReference type="ChEBI" id="CHEBI:128753"/>
    </ligand>
</feature>
<feature type="binding site" evidence="17">
    <location>
        <position position="128"/>
    </location>
    <ligand>
        <name>(2E)-4-hydroxy-3-methylbut-2-enyl diphosphate</name>
        <dbReference type="ChEBI" id="CHEBI:128753"/>
    </ligand>
</feature>
<dbReference type="Pfam" id="PF00365">
    <property type="entry name" value="PFK"/>
    <property type="match status" value="1"/>
</dbReference>
<comment type="function">
    <text evidence="17">Catalyzes the conversion of 1-hydroxy-2-methyl-2-(E)-butenyl 4-diphosphate (HMBPP) into a mixture of isopentenyl diphosphate (IPP) and dimethylallyl diphosphate (DMAPP). Acts in the terminal step of the DOXP/MEP pathway for isoprenoid precursor biosynthesis.</text>
</comment>
<feature type="binding site" evidence="17">
    <location>
        <position position="225"/>
    </location>
    <ligand>
        <name>dimethylallyl diphosphate</name>
        <dbReference type="ChEBI" id="CHEBI:57623"/>
    </ligand>
</feature>
<feature type="binding site" evidence="17">
    <location>
        <position position="267"/>
    </location>
    <ligand>
        <name>(2E)-4-hydroxy-3-methylbut-2-enyl diphosphate</name>
        <dbReference type="ChEBI" id="CHEBI:128753"/>
    </ligand>
</feature>
<dbReference type="HAMAP" id="MF_00191">
    <property type="entry name" value="IspH"/>
    <property type="match status" value="1"/>
</dbReference>
<dbReference type="InterPro" id="IPR012828">
    <property type="entry name" value="PFKA_ATP_prok"/>
</dbReference>
<comment type="catalytic activity">
    <reaction evidence="17">
        <text>isopentenyl diphosphate + 2 oxidized [2Fe-2S]-[ferredoxin] + H2O = (2E)-4-hydroxy-3-methylbut-2-enyl diphosphate + 2 reduced [2Fe-2S]-[ferredoxin] + 2 H(+)</text>
        <dbReference type="Rhea" id="RHEA:24488"/>
        <dbReference type="Rhea" id="RHEA-COMP:10000"/>
        <dbReference type="Rhea" id="RHEA-COMP:10001"/>
        <dbReference type="ChEBI" id="CHEBI:15377"/>
        <dbReference type="ChEBI" id="CHEBI:15378"/>
        <dbReference type="ChEBI" id="CHEBI:33737"/>
        <dbReference type="ChEBI" id="CHEBI:33738"/>
        <dbReference type="ChEBI" id="CHEBI:128753"/>
        <dbReference type="ChEBI" id="CHEBI:128769"/>
        <dbReference type="EC" id="1.17.7.4"/>
    </reaction>
</comment>
<comment type="function">
    <text evidence="18">Catalyzes the phosphorylation of D-fructose 6-phosphate to fructose 1,6-bisphosphate by ATP, the first committing step of glycolysis.</text>
</comment>
<dbReference type="GO" id="GO:0048029">
    <property type="term" value="F:monosaccharide binding"/>
    <property type="evidence" value="ECO:0007669"/>
    <property type="project" value="TreeGrafter"/>
</dbReference>
<keyword evidence="12 18" id="KW-0460">Magnesium</keyword>
<evidence type="ECO:0000313" key="21">
    <source>
        <dbReference type="Proteomes" id="UP000233618"/>
    </source>
</evidence>
<feature type="binding site" evidence="17">
    <location>
        <position position="225"/>
    </location>
    <ligand>
        <name>(2E)-4-hydroxy-3-methylbut-2-enyl diphosphate</name>
        <dbReference type="ChEBI" id="CHEBI:128753"/>
    </ligand>
</feature>
<dbReference type="InterPro" id="IPR035966">
    <property type="entry name" value="PKF_sf"/>
</dbReference>
<dbReference type="GO" id="GO:0005524">
    <property type="term" value="F:ATP binding"/>
    <property type="evidence" value="ECO:0007669"/>
    <property type="project" value="UniProtKB-UniRule"/>
</dbReference>
<feature type="binding site" evidence="17">
    <location>
        <position position="224"/>
    </location>
    <ligand>
        <name>(2E)-4-hydroxy-3-methylbut-2-enyl diphosphate</name>
        <dbReference type="ChEBI" id="CHEBI:128753"/>
    </ligand>
</feature>
<dbReference type="UniPathway" id="UPA00056">
    <property type="reaction ID" value="UER00097"/>
</dbReference>
<dbReference type="HAMAP" id="MF_00339">
    <property type="entry name" value="Phosphofructokinase_I_B1"/>
    <property type="match status" value="1"/>
</dbReference>
<feature type="active site" description="Proton acceptor" evidence="18">
    <location>
        <position position="420"/>
    </location>
</feature>
<dbReference type="GO" id="GO:0030388">
    <property type="term" value="P:fructose 1,6-bisphosphate metabolic process"/>
    <property type="evidence" value="ECO:0007669"/>
    <property type="project" value="TreeGrafter"/>
</dbReference>
<keyword evidence="15 18" id="KW-0324">Glycolysis</keyword>
<dbReference type="GO" id="GO:0051745">
    <property type="term" value="F:4-hydroxy-3-methylbut-2-enyl diphosphate reductase activity"/>
    <property type="evidence" value="ECO:0007669"/>
    <property type="project" value="UniProtKB-UniRule"/>
</dbReference>
<dbReference type="PROSITE" id="PS00433">
    <property type="entry name" value="PHOSPHOFRUCTOKINASE"/>
    <property type="match status" value="1"/>
</dbReference>
<comment type="pathway">
    <text evidence="17">Isoprenoid biosynthesis; dimethylallyl diphosphate biosynthesis; dimethylallyl diphosphate from (2E)-4-hydroxy-3-methylbutenyl diphosphate: step 1/1.</text>
</comment>
<keyword evidence="5 18" id="KW-0963">Cytoplasm</keyword>
<evidence type="ECO:0000313" key="20">
    <source>
        <dbReference type="EMBL" id="PKQ69002.1"/>
    </source>
</evidence>
<feature type="binding site" evidence="18">
    <location>
        <position position="395"/>
    </location>
    <ligand>
        <name>Mg(2+)</name>
        <dbReference type="ChEBI" id="CHEBI:18420"/>
        <note>catalytic</note>
    </ligand>
</feature>
<feature type="binding site" description="in other chain" evidence="18">
    <location>
        <position position="447"/>
    </location>
    <ligand>
        <name>ADP</name>
        <dbReference type="ChEBI" id="CHEBI:456216"/>
        <note>allosteric activator; ligand shared between dimeric partners</note>
    </ligand>
</feature>
<feature type="binding site" description="in other chain" evidence="18">
    <location>
        <begin position="478"/>
        <end position="480"/>
    </location>
    <ligand>
        <name>ADP</name>
        <dbReference type="ChEBI" id="CHEBI:456216"/>
        <note>allosteric activator; ligand shared between dimeric partners</note>
    </ligand>
</feature>
<comment type="cofactor">
    <cofactor evidence="1 18">
        <name>Mg(2+)</name>
        <dbReference type="ChEBI" id="CHEBI:18420"/>
    </cofactor>
</comment>
<dbReference type="InterPro" id="IPR000023">
    <property type="entry name" value="Phosphofructokinase_dom"/>
</dbReference>
<feature type="binding site" evidence="17">
    <location>
        <position position="267"/>
    </location>
    <ligand>
        <name>isopentenyl diphosphate</name>
        <dbReference type="ChEBI" id="CHEBI:128769"/>
    </ligand>
</feature>
<comment type="pathway">
    <text evidence="17">Isoprenoid biosynthesis; isopentenyl diphosphate biosynthesis via DXP pathway; isopentenyl diphosphate from 1-deoxy-D-xylulose 5-phosphate: step 6/6.</text>
</comment>
<gene>
    <name evidence="18" type="primary">pfkA</name>
    <name evidence="17" type="synonym">ispH</name>
    <name evidence="20" type="ORF">BZG01_01465</name>
</gene>
<feature type="binding site" evidence="17">
    <location>
        <position position="96"/>
    </location>
    <ligand>
        <name>[4Fe-4S] cluster</name>
        <dbReference type="ChEBI" id="CHEBI:49883"/>
    </ligand>
</feature>
<evidence type="ECO:0000256" key="5">
    <source>
        <dbReference type="ARBA" id="ARBA00022490"/>
    </source>
</evidence>
<dbReference type="Proteomes" id="UP000233618">
    <property type="component" value="Unassembled WGS sequence"/>
</dbReference>
<dbReference type="NCBIfam" id="NF002872">
    <property type="entry name" value="PRK03202.1"/>
    <property type="match status" value="1"/>
</dbReference>
<dbReference type="CDD" id="cd13944">
    <property type="entry name" value="lytB_ispH"/>
    <property type="match status" value="1"/>
</dbReference>
<reference evidence="20 21" key="1">
    <citation type="journal article" date="2017" name="Front. Microbiol.">
        <title>Labilibaculum manganireducens gen. nov., sp. nov. and Labilibaculum filiforme sp. nov., Novel Bacteroidetes Isolated from Subsurface Sediments of the Baltic Sea.</title>
        <authorList>
            <person name="Vandieken V."/>
            <person name="Marshall I.P."/>
            <person name="Niemann H."/>
            <person name="Engelen B."/>
            <person name="Cypionka H."/>
        </authorList>
    </citation>
    <scope>NUCLEOTIDE SEQUENCE [LARGE SCALE GENOMIC DNA]</scope>
    <source>
        <strain evidence="20 21">59.10-2M</strain>
    </source>
</reference>
<feature type="binding site" evidence="17">
    <location>
        <position position="223"/>
    </location>
    <ligand>
        <name>(2E)-4-hydroxy-3-methylbut-2-enyl diphosphate</name>
        <dbReference type="ChEBI" id="CHEBI:128753"/>
    </ligand>
</feature>
<evidence type="ECO:0000256" key="7">
    <source>
        <dbReference type="ARBA" id="ARBA00022679"/>
    </source>
</evidence>
<dbReference type="PRINTS" id="PR00476">
    <property type="entry name" value="PHFRCTKINASE"/>
</dbReference>
<dbReference type="NCBIfam" id="TIGR00216">
    <property type="entry name" value="ispH_lytB"/>
    <property type="match status" value="1"/>
</dbReference>
<dbReference type="EC" id="2.7.1.11" evidence="18"/>
<comment type="cofactor">
    <cofactor evidence="17">
        <name>[4Fe-4S] cluster</name>
        <dbReference type="ChEBI" id="CHEBI:49883"/>
    </cofactor>
    <text evidence="17">Binds 1 [4Fe-4S] cluster per subunit.</text>
</comment>
<keyword evidence="14 17" id="KW-0411">Iron-sulfur</keyword>
<evidence type="ECO:0000256" key="8">
    <source>
        <dbReference type="ARBA" id="ARBA00022723"/>
    </source>
</evidence>
<dbReference type="AlphaFoldDB" id="A0A2N3IF92"/>
<keyword evidence="9 18" id="KW-0547">Nucleotide-binding</keyword>
<dbReference type="FunFam" id="3.40.50.450:FF:000001">
    <property type="entry name" value="ATP-dependent 6-phosphofructokinase"/>
    <property type="match status" value="1"/>
</dbReference>
<protein>
    <recommendedName>
        <fullName evidence="17 18">Multifunctional fusion protein</fullName>
    </recommendedName>
    <domain>
        <recommendedName>
            <fullName evidence="18">ATP-dependent 6-phosphofructokinase</fullName>
            <shortName evidence="18">ATP-PFK</shortName>
            <shortName evidence="18">Phosphofructokinase</shortName>
            <ecNumber evidence="18">2.7.1.11</ecNumber>
        </recommendedName>
        <alternativeName>
            <fullName evidence="18">Phosphohexokinase</fullName>
        </alternativeName>
    </domain>
    <domain>
        <recommendedName>
            <fullName evidence="17">4-hydroxy-3-methylbut-2-enyl diphosphate reductase</fullName>
            <shortName evidence="17">HMBPP reductase</shortName>
            <ecNumber evidence="17">1.17.7.4</ecNumber>
        </recommendedName>
    </domain>
</protein>
<feature type="binding site" evidence="18">
    <location>
        <position position="539"/>
    </location>
    <ligand>
        <name>substrate</name>
        <note>ligand shared between dimeric partners</note>
    </ligand>
</feature>
<feature type="binding site" evidence="17">
    <location>
        <position position="128"/>
    </location>
    <ligand>
        <name>isopentenyl diphosphate</name>
        <dbReference type="ChEBI" id="CHEBI:128769"/>
    </ligand>
</feature>
<comment type="pathway">
    <text evidence="3 18">Carbohydrate degradation; glycolysis; D-glyceraldehyde 3-phosphate and glycerone phosphate from D-glucose: step 3/4.</text>
</comment>
<feature type="binding site" evidence="18">
    <location>
        <begin position="313"/>
        <end position="317"/>
    </location>
    <ligand>
        <name>ADP</name>
        <dbReference type="ChEBI" id="CHEBI:456216"/>
        <note>allosteric activator; ligand shared between dimeric partners</note>
    </ligand>
</feature>
<accession>A0A2N3IF92</accession>
<dbReference type="GO" id="GO:0042802">
    <property type="term" value="F:identical protein binding"/>
    <property type="evidence" value="ECO:0007669"/>
    <property type="project" value="TreeGrafter"/>
</dbReference>
<keyword evidence="13 17" id="KW-0408">Iron</keyword>
<feature type="binding site" evidence="17">
    <location>
        <position position="40"/>
    </location>
    <ligand>
        <name>dimethylallyl diphosphate</name>
        <dbReference type="ChEBI" id="CHEBI:57623"/>
    </ligand>
</feature>
<keyword evidence="4 17" id="KW-0004">4Fe-4S</keyword>
<dbReference type="Pfam" id="PF02401">
    <property type="entry name" value="LYTB"/>
    <property type="match status" value="1"/>
</dbReference>
<evidence type="ECO:0000256" key="12">
    <source>
        <dbReference type="ARBA" id="ARBA00022842"/>
    </source>
</evidence>
<dbReference type="FunFam" id="3.40.50.460:FF:000002">
    <property type="entry name" value="ATP-dependent 6-phosphofructokinase"/>
    <property type="match status" value="1"/>
</dbReference>
<dbReference type="Gene3D" id="3.40.50.11270">
    <property type="match status" value="1"/>
</dbReference>
<evidence type="ECO:0000256" key="6">
    <source>
        <dbReference type="ARBA" id="ARBA00022533"/>
    </source>
</evidence>
<evidence type="ECO:0000256" key="11">
    <source>
        <dbReference type="ARBA" id="ARBA00022840"/>
    </source>
</evidence>
<dbReference type="NCBIfam" id="NF002187">
    <property type="entry name" value="PRK01045.1-1"/>
    <property type="match status" value="1"/>
</dbReference>
<comment type="subcellular location">
    <subcellularLocation>
        <location evidence="2 18">Cytoplasm</location>
    </subcellularLocation>
</comment>
<comment type="similarity">
    <text evidence="18">Belongs to the phosphofructokinase type A (PFKA) family. ATP-dependent PFK group I subfamily. Prokaryotic clade 'B1' sub-subfamily.</text>
</comment>
<dbReference type="GO" id="GO:0016114">
    <property type="term" value="P:terpenoid biosynthetic process"/>
    <property type="evidence" value="ECO:0007669"/>
    <property type="project" value="UniProtKB-UniRule"/>
</dbReference>
<dbReference type="InterPro" id="IPR003451">
    <property type="entry name" value="LytB/IspH"/>
</dbReference>
<dbReference type="UniPathway" id="UPA00109">
    <property type="reaction ID" value="UER00182"/>
</dbReference>
<name>A0A2N3IF92_9BACT</name>
<feature type="binding site" evidence="17">
    <location>
        <position position="225"/>
    </location>
    <ligand>
        <name>isopentenyl diphosphate</name>
        <dbReference type="ChEBI" id="CHEBI:128769"/>
    </ligand>
</feature>
<comment type="catalytic activity">
    <reaction evidence="16 18">
        <text>beta-D-fructose 6-phosphate + ATP = beta-D-fructose 1,6-bisphosphate + ADP + H(+)</text>
        <dbReference type="Rhea" id="RHEA:16109"/>
        <dbReference type="ChEBI" id="CHEBI:15378"/>
        <dbReference type="ChEBI" id="CHEBI:30616"/>
        <dbReference type="ChEBI" id="CHEBI:32966"/>
        <dbReference type="ChEBI" id="CHEBI:57634"/>
        <dbReference type="ChEBI" id="CHEBI:456216"/>
        <dbReference type="EC" id="2.7.1.11"/>
    </reaction>
</comment>
<dbReference type="PANTHER" id="PTHR13697:SF4">
    <property type="entry name" value="ATP-DEPENDENT 6-PHOSPHOFRUCTOKINASE"/>
    <property type="match status" value="1"/>
</dbReference>
<dbReference type="GO" id="GO:0070095">
    <property type="term" value="F:fructose-6-phosphate binding"/>
    <property type="evidence" value="ECO:0007669"/>
    <property type="project" value="TreeGrafter"/>
</dbReference>
<dbReference type="UniPathway" id="UPA00059">
    <property type="reaction ID" value="UER00105"/>
</dbReference>
<feature type="binding site" evidence="17">
    <location>
        <position position="74"/>
    </location>
    <ligand>
        <name>isopentenyl diphosphate</name>
        <dbReference type="ChEBI" id="CHEBI:128769"/>
    </ligand>
</feature>
<keyword evidence="17" id="KW-0560">Oxidoreductase</keyword>
<keyword evidence="21" id="KW-1185">Reference proteome</keyword>
<comment type="caution">
    <text evidence="20">The sequence shown here is derived from an EMBL/GenBank/DDBJ whole genome shotgun (WGS) entry which is preliminary data.</text>
</comment>
<keyword evidence="10 18" id="KW-0418">Kinase</keyword>
<proteinExistence type="inferred from homology"/>
<evidence type="ECO:0000256" key="2">
    <source>
        <dbReference type="ARBA" id="ARBA00004496"/>
    </source>
</evidence>
<feature type="binding site" evidence="17">
    <location>
        <position position="224"/>
    </location>
    <ligand>
        <name>dimethylallyl diphosphate</name>
        <dbReference type="ChEBI" id="CHEBI:57623"/>
    </ligand>
</feature>
<dbReference type="Gene3D" id="3.40.50.460">
    <property type="entry name" value="Phosphofructokinase domain"/>
    <property type="match status" value="1"/>
</dbReference>
<dbReference type="RefSeq" id="WP_101308056.1">
    <property type="nucleotide sequence ID" value="NZ_CAXXEE010000003.1"/>
</dbReference>
<keyword evidence="6 18" id="KW-0021">Allosteric enzyme</keyword>
<comment type="activity regulation">
    <text evidence="18">Allosterically activated by ADP and other diphosphonucleosides, and allosterically inhibited by phosphoenolpyruvate.</text>
</comment>
<dbReference type="PANTHER" id="PTHR13697">
    <property type="entry name" value="PHOSPHOFRUCTOKINASE"/>
    <property type="match status" value="1"/>
</dbReference>
<feature type="binding site" description="in other chain" evidence="18">
    <location>
        <begin position="506"/>
        <end position="508"/>
    </location>
    <ligand>
        <name>ADP</name>
        <dbReference type="ChEBI" id="CHEBI:456216"/>
        <note>allosteric activator; ligand shared between dimeric partners</note>
    </ligand>
</feature>
<dbReference type="Gene3D" id="3.40.1010.20">
    <property type="entry name" value="4-hydroxy-3-methylbut-2-enyl diphosphate reductase, catalytic domain"/>
    <property type="match status" value="2"/>
</dbReference>
<feature type="binding site" evidence="17">
    <location>
        <position position="40"/>
    </location>
    <ligand>
        <name>(2E)-4-hydroxy-3-methylbut-2-enyl diphosphate</name>
        <dbReference type="ChEBI" id="CHEBI:128753"/>
    </ligand>
</feature>
<feature type="binding site" evidence="17">
    <location>
        <position position="40"/>
    </location>
    <ligand>
        <name>isopentenyl diphosphate</name>
        <dbReference type="ChEBI" id="CHEBI:128769"/>
    </ligand>
</feature>
<feature type="binding site" evidence="17">
    <location>
        <position position="74"/>
    </location>
    <ligand>
        <name>dimethylallyl diphosphate</name>
        <dbReference type="ChEBI" id="CHEBI:57623"/>
    </ligand>
</feature>
<feature type="binding site" evidence="18">
    <location>
        <position position="455"/>
    </location>
    <ligand>
        <name>substrate</name>
        <note>ligand shared between dimeric partners</note>
    </ligand>
</feature>
<evidence type="ECO:0000256" key="17">
    <source>
        <dbReference type="HAMAP-Rule" id="MF_00191"/>
    </source>
</evidence>
<feature type="binding site" description="in other chain" evidence="18">
    <location>
        <position position="515"/>
    </location>
    <ligand>
        <name>substrate</name>
        <note>ligand shared between dimeric partners</note>
    </ligand>
</feature>
<dbReference type="Gene3D" id="3.40.50.450">
    <property type="match status" value="1"/>
</dbReference>
<feature type="binding site" evidence="17">
    <location>
        <position position="224"/>
    </location>
    <ligand>
        <name>isopentenyl diphosphate</name>
        <dbReference type="ChEBI" id="CHEBI:128769"/>
    </ligand>
</feature>
<dbReference type="GO" id="GO:0061621">
    <property type="term" value="P:canonical glycolysis"/>
    <property type="evidence" value="ECO:0007669"/>
    <property type="project" value="TreeGrafter"/>
</dbReference>
<feature type="binding site" description="in other chain" evidence="18">
    <location>
        <begin position="545"/>
        <end position="548"/>
    </location>
    <ligand>
        <name>substrate</name>
        <note>ligand shared between dimeric partners</note>
    </ligand>
</feature>
<feature type="binding site" description="in other chain" evidence="18">
    <location>
        <begin position="418"/>
        <end position="420"/>
    </location>
    <ligand>
        <name>substrate</name>
        <note>ligand shared between dimeric partners</note>
    </ligand>
</feature>
<evidence type="ECO:0000259" key="19">
    <source>
        <dbReference type="Pfam" id="PF00365"/>
    </source>
</evidence>
<comment type="similarity">
    <text evidence="17">Belongs to the IspH family.</text>
</comment>
<keyword evidence="7 18" id="KW-0808">Transferase</keyword>
<keyword evidence="17" id="KW-0414">Isoprene biosynthesis</keyword>
<organism evidence="20 21">
    <name type="scientific">Labilibaculum manganireducens</name>
    <dbReference type="NCBI Taxonomy" id="1940525"/>
    <lineage>
        <taxon>Bacteria</taxon>
        <taxon>Pseudomonadati</taxon>
        <taxon>Bacteroidota</taxon>
        <taxon>Bacteroidia</taxon>
        <taxon>Marinilabiliales</taxon>
        <taxon>Marinifilaceae</taxon>
        <taxon>Labilibaculum</taxon>
    </lineage>
</organism>
<comment type="subunit">
    <text evidence="18">Homotetramer.</text>
</comment>
<feature type="binding site" evidence="18">
    <location>
        <begin position="394"/>
        <end position="397"/>
    </location>
    <ligand>
        <name>ATP</name>
        <dbReference type="ChEBI" id="CHEBI:30616"/>
    </ligand>
</feature>
<feature type="binding site" evidence="18">
    <location>
        <position position="303"/>
    </location>
    <ligand>
        <name>ATP</name>
        <dbReference type="ChEBI" id="CHEBI:30616"/>
    </ligand>
</feature>
<feature type="active site" description="Proton donor" evidence="17">
    <location>
        <position position="130"/>
    </location>
</feature>
<dbReference type="InterPro" id="IPR015912">
    <property type="entry name" value="Phosphofructokinase_CS"/>
</dbReference>
<dbReference type="GO" id="GO:0005945">
    <property type="term" value="C:6-phosphofructokinase complex"/>
    <property type="evidence" value="ECO:0007669"/>
    <property type="project" value="TreeGrafter"/>
</dbReference>
<feature type="binding site" evidence="17">
    <location>
        <position position="267"/>
    </location>
    <ligand>
        <name>dimethylallyl diphosphate</name>
        <dbReference type="ChEBI" id="CHEBI:57623"/>
    </ligand>
</feature>
<feature type="binding site" evidence="17">
    <location>
        <position position="12"/>
    </location>
    <ligand>
        <name>[4Fe-4S] cluster</name>
        <dbReference type="ChEBI" id="CHEBI:49883"/>
    </ligand>
</feature>
<comment type="caution">
    <text evidence="18">Lacks conserved residue(s) required for the propagation of feature annotation.</text>
</comment>
<dbReference type="InterPro" id="IPR022953">
    <property type="entry name" value="ATP_PFK"/>
</dbReference>
<evidence type="ECO:0000256" key="3">
    <source>
        <dbReference type="ARBA" id="ARBA00004679"/>
    </source>
</evidence>
<feature type="binding site" evidence="17">
    <location>
        <position position="195"/>
    </location>
    <ligand>
        <name>[4Fe-4S] cluster</name>
        <dbReference type="ChEBI" id="CHEBI:49883"/>
    </ligand>
</feature>
<dbReference type="EC" id="1.17.7.4" evidence="17"/>
<evidence type="ECO:0000256" key="13">
    <source>
        <dbReference type="ARBA" id="ARBA00023004"/>
    </source>
</evidence>
<comment type="catalytic activity">
    <reaction evidence="17">
        <text>dimethylallyl diphosphate + 2 oxidized [2Fe-2S]-[ferredoxin] + H2O = (2E)-4-hydroxy-3-methylbut-2-enyl diphosphate + 2 reduced [2Fe-2S]-[ferredoxin] + 2 H(+)</text>
        <dbReference type="Rhea" id="RHEA:24825"/>
        <dbReference type="Rhea" id="RHEA-COMP:10000"/>
        <dbReference type="Rhea" id="RHEA-COMP:10001"/>
        <dbReference type="ChEBI" id="CHEBI:15377"/>
        <dbReference type="ChEBI" id="CHEBI:15378"/>
        <dbReference type="ChEBI" id="CHEBI:33737"/>
        <dbReference type="ChEBI" id="CHEBI:33738"/>
        <dbReference type="ChEBI" id="CHEBI:57623"/>
        <dbReference type="ChEBI" id="CHEBI:128753"/>
        <dbReference type="EC" id="1.17.7.4"/>
    </reaction>
</comment>
<feature type="binding site" evidence="17">
    <location>
        <position position="223"/>
    </location>
    <ligand>
        <name>dimethylallyl diphosphate</name>
        <dbReference type="ChEBI" id="CHEBI:57623"/>
    </ligand>
</feature>
<sequence length="615" mass="67226">MNIEIDPNAGFCFGVVNAINKAEEILKEDNQLFCIGDIVHNNIEVDRLNAQGLQAINHDQFSKLSGKKVLFRAHGEPPTSYETAKNQNIEIIDASCPVVLNLQKKIKKAYREIKKSNGQIIIYGKKGHAEVNGLVGQTEGKAIVVENTDDLKLVNFSLPVVLFSQTTKTISGFAEISEYLKKECKNSLSINDTICRKVSNRVPLLKDFAGKHDVIIFVSGKKSSNGKLLFDVCKRTNRNSYFITCPDELNMDWFANAKSVGVSGATSTPTWLMNDTIEKIKLENKNDLSMSKIKKIGVLTSGGDAPGMNAAIRAVVRAAIYNKIEVVGVLQGYEGLIHGDFKKMKSHDVSNIIQKGGTILRSARSEEFRTVEGRKKAHEQMIANKIDALVVIGGDGTFSGARIFTQEFDIPVVGIPGTIDNDLFGTDYTIGYDTAINTVIDAVDKIRDTASAHNRLFFIEVMGRDAGFIALRSGIATGAEAILIPEKETHTQELQKYLEKGYKEHKSSGIVIVAEGDKSGGAYTIAKEIGKEHPEYDIRVSVLGHMQRGGSPSAFDRVTASTLGVAAVEALLDDQKSIMVGIVNGEVSHVSFNKTIKNKKKVKDSLMSLNDILSI</sequence>
<feature type="binding site" evidence="17">
    <location>
        <position position="166"/>
    </location>
    <ligand>
        <name>(2E)-4-hydroxy-3-methylbut-2-enyl diphosphate</name>
        <dbReference type="ChEBI" id="CHEBI:128753"/>
    </ligand>
</feature>
<feature type="binding site" evidence="18">
    <location>
        <begin position="364"/>
        <end position="365"/>
    </location>
    <ligand>
        <name>ATP</name>
        <dbReference type="ChEBI" id="CHEBI:30616"/>
    </ligand>
</feature>
<dbReference type="GO" id="GO:0003872">
    <property type="term" value="F:6-phosphofructokinase activity"/>
    <property type="evidence" value="ECO:0007669"/>
    <property type="project" value="UniProtKB-UniRule"/>
</dbReference>
<dbReference type="SUPFAM" id="SSF53784">
    <property type="entry name" value="Phosphofructokinase"/>
    <property type="match status" value="1"/>
</dbReference>
<evidence type="ECO:0000256" key="16">
    <source>
        <dbReference type="ARBA" id="ARBA00048070"/>
    </source>
</evidence>
<dbReference type="GO" id="GO:0006002">
    <property type="term" value="P:fructose 6-phosphate metabolic process"/>
    <property type="evidence" value="ECO:0007669"/>
    <property type="project" value="UniProtKB-UniRule"/>
</dbReference>
<keyword evidence="11 18" id="KW-0067">ATP-binding</keyword>
<evidence type="ECO:0000256" key="15">
    <source>
        <dbReference type="ARBA" id="ARBA00023152"/>
    </source>
</evidence>
<keyword evidence="8 17" id="KW-0479">Metal-binding</keyword>
<evidence type="ECO:0000256" key="1">
    <source>
        <dbReference type="ARBA" id="ARBA00001946"/>
    </source>
</evidence>
<dbReference type="GO" id="GO:0051539">
    <property type="term" value="F:4 iron, 4 sulfur cluster binding"/>
    <property type="evidence" value="ECO:0007669"/>
    <property type="project" value="UniProtKB-UniRule"/>
</dbReference>
<evidence type="ECO:0000256" key="14">
    <source>
        <dbReference type="ARBA" id="ARBA00023014"/>
    </source>
</evidence>
<feature type="binding site" description="in other chain" evidence="18">
    <location>
        <begin position="462"/>
        <end position="464"/>
    </location>
    <ligand>
        <name>substrate</name>
        <note>ligand shared between dimeric partners</note>
    </ligand>
</feature>